<organismHost>
    <name type="scientific">Melanoplus sanguinipes</name>
    <name type="common">Migratory grasshopper</name>
    <dbReference type="NCBI Taxonomy" id="65742"/>
</organismHost>
<gene>
    <name evidence="2" type="primary">MSV047</name>
</gene>
<name>Q9YW45_MSEPV</name>
<keyword evidence="1" id="KW-0812">Transmembrane</keyword>
<accession>Q9YW45</accession>
<evidence type="ECO:0000256" key="1">
    <source>
        <dbReference type="SAM" id="Phobius"/>
    </source>
</evidence>
<feature type="transmembrane region" description="Helical" evidence="1">
    <location>
        <begin position="297"/>
        <end position="319"/>
    </location>
</feature>
<proteinExistence type="predicted"/>
<keyword evidence="3" id="KW-1185">Reference proteome</keyword>
<dbReference type="EMBL" id="AF063866">
    <property type="protein sequence ID" value="AAC97829.1"/>
    <property type="molecule type" value="Genomic_DNA"/>
</dbReference>
<protein>
    <submittedName>
        <fullName evidence="2">Uncharacterized protein</fullName>
    </submittedName>
</protein>
<dbReference type="SUPFAM" id="SSF52058">
    <property type="entry name" value="L domain-like"/>
    <property type="match status" value="1"/>
</dbReference>
<dbReference type="PIR" id="T28208">
    <property type="entry name" value="T28208"/>
</dbReference>
<dbReference type="Gene3D" id="3.80.10.10">
    <property type="entry name" value="Ribonuclease Inhibitor"/>
    <property type="match status" value="1"/>
</dbReference>
<sequence length="331" mass="39473">MINIKLIYLSLLISCVYTDKNIVVFNNEIKNVKINDIYGIVIRNYSLNIFDFKLLSEIVNDTYYLEISNNNVNELQNSNLLSENVKVLNLEKSNINYFNLSCFNNIFSIILSYNKINYLYTIDSLKIEYIYMDNIIIYNFTSIIENINKLQYLKKISLRFNHLFKFDKNINCNKCIVDLSDNYIHTIEYFVNTENIIYLYNNCIYEYTRIDKDIYISKCDKNDTFDKCINVYGNKNYTSGIYCINEENKISYTCVNYLVNLETYNNSEYIDFCELNINKIEILWNTLKPIVYYTLKIIGYVILYIIIITIISVEIWIIIKNRNYVILRNQA</sequence>
<dbReference type="InterPro" id="IPR032675">
    <property type="entry name" value="LRR_dom_sf"/>
</dbReference>
<keyword evidence="1" id="KW-0472">Membrane</keyword>
<dbReference type="GeneID" id="1449824"/>
<dbReference type="Proteomes" id="UP000172353">
    <property type="component" value="Segment"/>
</dbReference>
<dbReference type="KEGG" id="vg:1449824"/>
<evidence type="ECO:0000313" key="2">
    <source>
        <dbReference type="EMBL" id="AAC97829.1"/>
    </source>
</evidence>
<evidence type="ECO:0000313" key="3">
    <source>
        <dbReference type="Proteomes" id="UP000172353"/>
    </source>
</evidence>
<keyword evidence="1" id="KW-1133">Transmembrane helix</keyword>
<organism evidence="2 3">
    <name type="scientific">Melanoplus sanguinipes entomopoxvirus</name>
    <name type="common">MsEPV</name>
    <dbReference type="NCBI Taxonomy" id="83191"/>
    <lineage>
        <taxon>Viruses</taxon>
        <taxon>Varidnaviria</taxon>
        <taxon>Bamfordvirae</taxon>
        <taxon>Nucleocytoviricota</taxon>
        <taxon>Pokkesviricetes</taxon>
        <taxon>Chitovirales</taxon>
        <taxon>Poxviridae</taxon>
        <taxon>Entomopoxvirinae</taxon>
        <taxon>Deltaentomopoxvirus</taxon>
        <taxon>Deltaentomopoxvirus msanguinipes</taxon>
    </lineage>
</organism>
<reference evidence="2 3" key="1">
    <citation type="journal article" date="1999" name="J. Virol.">
        <title>The genome of Melanoplus sanguinipes entomopoxvirus.</title>
        <authorList>
            <person name="Afonso C.L."/>
            <person name="Tulman E.R."/>
            <person name="Lu Z."/>
            <person name="Oma E."/>
            <person name="Kutish G.F."/>
            <person name="Rock D.L."/>
        </authorList>
    </citation>
    <scope>NUCLEOTIDE SEQUENCE [LARGE SCALE GENOMIC DNA]</scope>
    <source>
        <strain evidence="2">Tucson</strain>
    </source>
</reference>
<dbReference type="RefSeq" id="NP_048118.1">
    <property type="nucleotide sequence ID" value="NC_001993.1"/>
</dbReference>